<evidence type="ECO:0000313" key="2">
    <source>
        <dbReference type="EMBL" id="KAL1304331.1"/>
    </source>
</evidence>
<keyword evidence="3" id="KW-1185">Reference proteome</keyword>
<feature type="region of interest" description="Disordered" evidence="1">
    <location>
        <begin position="1"/>
        <end position="64"/>
    </location>
</feature>
<dbReference type="EMBL" id="JBFMKM010000009">
    <property type="protein sequence ID" value="KAL1304331.1"/>
    <property type="molecule type" value="Genomic_DNA"/>
</dbReference>
<dbReference type="PANTHER" id="PTHR37781">
    <property type="entry name" value="TFIIH COMPLEX SUBUNIT"/>
    <property type="match status" value="1"/>
</dbReference>
<name>A0ABR3PDW5_9PEZI</name>
<sequence>MTTGAAEAVGGGGSSEAAAATAGYQPGGFIPPLSPPPSSTTSSALHNNSALPQPRRSPLKSGGTKESSFIRFVDQKILHIQRRFAKRDRALEQNVGRVKEVDEDGRLIQEMSETTTPATALSEEWYDVPGYASFGEAATEVEELINVTWVSGTPSLQVPYLISLALLTSSMIPAFPASPKPLFRLLGKLDHAFASLIQQRDIDTGDPLPGFSMRRGVSGTEKVRIKSLVERTRVCVVDVMSKGEFEEDDYLSAADESAQSDLDGDLVLEGPDELDLEEELESEDWEMYVARVYDKTLVELGDSMGGPEIGIRTEPVR</sequence>
<dbReference type="GeneID" id="95974435"/>
<accession>A0ABR3PDW5</accession>
<evidence type="ECO:0000256" key="1">
    <source>
        <dbReference type="SAM" id="MobiDB-lite"/>
    </source>
</evidence>
<gene>
    <name evidence="2" type="ORF">AAFC00_000732</name>
</gene>
<protein>
    <submittedName>
        <fullName evidence="2">Uncharacterized protein</fullName>
    </submittedName>
</protein>
<proteinExistence type="predicted"/>
<dbReference type="InterPro" id="IPR031349">
    <property type="entry name" value="Tfb6"/>
</dbReference>
<organism evidence="2 3">
    <name type="scientific">Neodothiora populina</name>
    <dbReference type="NCBI Taxonomy" id="2781224"/>
    <lineage>
        <taxon>Eukaryota</taxon>
        <taxon>Fungi</taxon>
        <taxon>Dikarya</taxon>
        <taxon>Ascomycota</taxon>
        <taxon>Pezizomycotina</taxon>
        <taxon>Dothideomycetes</taxon>
        <taxon>Dothideomycetidae</taxon>
        <taxon>Dothideales</taxon>
        <taxon>Dothioraceae</taxon>
        <taxon>Neodothiora</taxon>
    </lineage>
</organism>
<dbReference type="Pfam" id="PF17110">
    <property type="entry name" value="TFB6"/>
    <property type="match status" value="1"/>
</dbReference>
<comment type="caution">
    <text evidence="2">The sequence shown here is derived from an EMBL/GenBank/DDBJ whole genome shotgun (WGS) entry which is preliminary data.</text>
</comment>
<evidence type="ECO:0000313" key="3">
    <source>
        <dbReference type="Proteomes" id="UP001562354"/>
    </source>
</evidence>
<reference evidence="2 3" key="1">
    <citation type="submission" date="2024-07" db="EMBL/GenBank/DDBJ databases">
        <title>Draft sequence of the Neodothiora populina.</title>
        <authorList>
            <person name="Drown D.D."/>
            <person name="Schuette U.S."/>
            <person name="Buechlein A.B."/>
            <person name="Rusch D.R."/>
            <person name="Winton L.W."/>
            <person name="Adams G.A."/>
        </authorList>
    </citation>
    <scope>NUCLEOTIDE SEQUENCE [LARGE SCALE GENOMIC DNA]</scope>
    <source>
        <strain evidence="2 3">CPC 39397</strain>
    </source>
</reference>
<dbReference type="PANTHER" id="PTHR37781:SF1">
    <property type="entry name" value="ADR380WP"/>
    <property type="match status" value="1"/>
</dbReference>
<dbReference type="Proteomes" id="UP001562354">
    <property type="component" value="Unassembled WGS sequence"/>
</dbReference>
<dbReference type="RefSeq" id="XP_069200606.1">
    <property type="nucleotide sequence ID" value="XM_069347438.1"/>
</dbReference>